<proteinExistence type="predicted"/>
<organism evidence="1 2">
    <name type="scientific">Nepenthes gracilis</name>
    <name type="common">Slender pitcher plant</name>
    <dbReference type="NCBI Taxonomy" id="150966"/>
    <lineage>
        <taxon>Eukaryota</taxon>
        <taxon>Viridiplantae</taxon>
        <taxon>Streptophyta</taxon>
        <taxon>Embryophyta</taxon>
        <taxon>Tracheophyta</taxon>
        <taxon>Spermatophyta</taxon>
        <taxon>Magnoliopsida</taxon>
        <taxon>eudicotyledons</taxon>
        <taxon>Gunneridae</taxon>
        <taxon>Pentapetalae</taxon>
        <taxon>Caryophyllales</taxon>
        <taxon>Nepenthaceae</taxon>
        <taxon>Nepenthes</taxon>
    </lineage>
</organism>
<dbReference type="EMBL" id="BSYO01000023">
    <property type="protein sequence ID" value="GMH21369.1"/>
    <property type="molecule type" value="Genomic_DNA"/>
</dbReference>
<evidence type="ECO:0000313" key="2">
    <source>
        <dbReference type="Proteomes" id="UP001279734"/>
    </source>
</evidence>
<evidence type="ECO:0000313" key="1">
    <source>
        <dbReference type="EMBL" id="GMH21369.1"/>
    </source>
</evidence>
<keyword evidence="2" id="KW-1185">Reference proteome</keyword>
<dbReference type="Proteomes" id="UP001279734">
    <property type="component" value="Unassembled WGS sequence"/>
</dbReference>
<dbReference type="AlphaFoldDB" id="A0AAD3T2F0"/>
<name>A0AAD3T2F0_NEPGR</name>
<reference evidence="1" key="1">
    <citation type="submission" date="2023-05" db="EMBL/GenBank/DDBJ databases">
        <title>Nepenthes gracilis genome sequencing.</title>
        <authorList>
            <person name="Fukushima K."/>
        </authorList>
    </citation>
    <scope>NUCLEOTIDE SEQUENCE</scope>
    <source>
        <strain evidence="1">SING2019-196</strain>
    </source>
</reference>
<comment type="caution">
    <text evidence="1">The sequence shown here is derived from an EMBL/GenBank/DDBJ whole genome shotgun (WGS) entry which is preliminary data.</text>
</comment>
<protein>
    <submittedName>
        <fullName evidence="1">Uncharacterized protein</fullName>
    </submittedName>
</protein>
<accession>A0AAD3T2F0</accession>
<gene>
    <name evidence="1" type="ORF">Nepgr_023211</name>
</gene>
<sequence>MTSQVIAVISSILTCRDVVSLYKRYNISDSIPYVLPEVDDAACNPPLGYITIYEVHLKVGLHIQLAKELGEILRVLEIPMARLHPSAF</sequence>